<sequence>MKTLTIKDLPVTTELDRRAMSAVHGGSAVLFPGFISMDGATLSMPFNPQQIINQTQTTFNQNGSNIAFAEALKSQSTVAPKQDARNIANVNFGLAGNLA</sequence>
<dbReference type="AlphaFoldDB" id="A0A158AJZ0"/>
<evidence type="ECO:0000313" key="2">
    <source>
        <dbReference type="Proteomes" id="UP000054911"/>
    </source>
</evidence>
<keyword evidence="2" id="KW-1185">Reference proteome</keyword>
<name>A0A158AJZ0_9BURK</name>
<reference evidence="1" key="1">
    <citation type="submission" date="2016-01" db="EMBL/GenBank/DDBJ databases">
        <authorList>
            <person name="Peeters C."/>
        </authorList>
    </citation>
    <scope>NUCLEOTIDE SEQUENCE [LARGE SCALE GENOMIC DNA]</scope>
    <source>
        <strain evidence="1">LMG 29323</strain>
    </source>
</reference>
<organism evidence="1 2">
    <name type="scientific">Caballeronia pedi</name>
    <dbReference type="NCBI Taxonomy" id="1777141"/>
    <lineage>
        <taxon>Bacteria</taxon>
        <taxon>Pseudomonadati</taxon>
        <taxon>Pseudomonadota</taxon>
        <taxon>Betaproteobacteria</taxon>
        <taxon>Burkholderiales</taxon>
        <taxon>Burkholderiaceae</taxon>
        <taxon>Caballeronia</taxon>
    </lineage>
</organism>
<protein>
    <submittedName>
        <fullName evidence="1">Uncharacterized protein</fullName>
    </submittedName>
</protein>
<dbReference type="RefSeq" id="WP_061174852.1">
    <property type="nucleotide sequence ID" value="NZ_FCOE02000006.1"/>
</dbReference>
<dbReference type="EMBL" id="FCOE02000006">
    <property type="protein sequence ID" value="SAK58025.1"/>
    <property type="molecule type" value="Genomic_DNA"/>
</dbReference>
<gene>
    <name evidence="1" type="ORF">AWB80_02359</name>
</gene>
<comment type="caution">
    <text evidence="1">The sequence shown here is derived from an EMBL/GenBank/DDBJ whole genome shotgun (WGS) entry which is preliminary data.</text>
</comment>
<dbReference type="OrthoDB" id="8966445at2"/>
<dbReference type="Proteomes" id="UP000054911">
    <property type="component" value="Unassembled WGS sequence"/>
</dbReference>
<evidence type="ECO:0000313" key="1">
    <source>
        <dbReference type="EMBL" id="SAK58025.1"/>
    </source>
</evidence>
<accession>A0A158AJZ0</accession>
<proteinExistence type="predicted"/>